<protein>
    <submittedName>
        <fullName evidence="1">Uncharacterized protein</fullName>
    </submittedName>
</protein>
<dbReference type="EMBL" id="KF787094">
    <property type="protein sequence ID" value="AHC56526.1"/>
    <property type="molecule type" value="Genomic_DNA"/>
</dbReference>
<accession>V9SI28</accession>
<organism evidence="1 2">
    <name type="scientific">Achromobacter phage JWDelta</name>
    <dbReference type="NCBI Taxonomy" id="1416008"/>
    <lineage>
        <taxon>Viruses</taxon>
        <taxon>Duplodnaviria</taxon>
        <taxon>Heunggongvirae</taxon>
        <taxon>Uroviricota</taxon>
        <taxon>Caudoviricetes</taxon>
        <taxon>Schitoviridae</taxon>
        <taxon>Rothmandenesvirinae</taxon>
        <taxon>Jwalphavirus</taxon>
        <taxon>Jwalphavirus jwalpha</taxon>
    </lineage>
</organism>
<sequence length="105" mass="11410">MAITVITKPADIAATADTLMLDIEYPNALGNPLGVNERWDADFLKEQYSKYILMKIRDNDEAAMNRLNAIAEHAMAGGPVILIQGAKDVHGQVLADFIQAQIDAA</sequence>
<proteinExistence type="predicted"/>
<dbReference type="Proteomes" id="UP000018886">
    <property type="component" value="Segment"/>
</dbReference>
<evidence type="ECO:0000313" key="2">
    <source>
        <dbReference type="Proteomes" id="UP000018886"/>
    </source>
</evidence>
<evidence type="ECO:0000313" key="1">
    <source>
        <dbReference type="EMBL" id="AHC56526.1"/>
    </source>
</evidence>
<gene>
    <name evidence="1" type="ORF">JJJA_0010</name>
</gene>
<name>V9SI28_9CAUD</name>
<reference evidence="1 2" key="1">
    <citation type="journal article" date="2014" name="Virol. J.">
        <title>First genome sequences of Achromobacter phages reveal new members of the N4 family.</title>
        <authorList>
            <person name="Wittmann J."/>
            <person name="Dreiseikelmann B."/>
            <person name="Rohde M."/>
            <person name="Meier-Kolthoff J.P."/>
            <person name="Bunk B."/>
            <person name="Rohde C."/>
        </authorList>
    </citation>
    <scope>NUCLEOTIDE SEQUENCE [LARGE SCALE GENOMIC DNA]</scope>
</reference>